<protein>
    <recommendedName>
        <fullName evidence="2">Glycosyltransferase subfamily 4-like N-terminal domain-containing protein</fullName>
    </recommendedName>
</protein>
<dbReference type="AlphaFoldDB" id="A0A381R462"/>
<evidence type="ECO:0008006" key="2">
    <source>
        <dbReference type="Google" id="ProtNLM"/>
    </source>
</evidence>
<dbReference type="EMBL" id="UINC01001687">
    <property type="protein sequence ID" value="SUZ86545.1"/>
    <property type="molecule type" value="Genomic_DNA"/>
</dbReference>
<accession>A0A381R462</accession>
<feature type="non-terminal residue" evidence="1">
    <location>
        <position position="1"/>
    </location>
</feature>
<evidence type="ECO:0000313" key="1">
    <source>
        <dbReference type="EMBL" id="SUZ86545.1"/>
    </source>
</evidence>
<reference evidence="1" key="1">
    <citation type="submission" date="2018-05" db="EMBL/GenBank/DDBJ databases">
        <authorList>
            <person name="Lanie J.A."/>
            <person name="Ng W.-L."/>
            <person name="Kazmierczak K.M."/>
            <person name="Andrzejewski T.M."/>
            <person name="Davidsen T.M."/>
            <person name="Wayne K.J."/>
            <person name="Tettelin H."/>
            <person name="Glass J.I."/>
            <person name="Rusch D."/>
            <person name="Podicherti R."/>
            <person name="Tsui H.-C.T."/>
            <person name="Winkler M.E."/>
        </authorList>
    </citation>
    <scope>NUCLEOTIDE SEQUENCE</scope>
</reference>
<dbReference type="SUPFAM" id="SSF53756">
    <property type="entry name" value="UDP-Glycosyltransferase/glycogen phosphorylase"/>
    <property type="match status" value="1"/>
</dbReference>
<gene>
    <name evidence="1" type="ORF">METZ01_LOCUS39399</name>
</gene>
<organism evidence="1">
    <name type="scientific">marine metagenome</name>
    <dbReference type="NCBI Taxonomy" id="408172"/>
    <lineage>
        <taxon>unclassified sequences</taxon>
        <taxon>metagenomes</taxon>
        <taxon>ecological metagenomes</taxon>
    </lineage>
</organism>
<name>A0A381R462_9ZZZZ</name>
<dbReference type="Gene3D" id="3.40.50.2000">
    <property type="entry name" value="Glycogen Phosphorylase B"/>
    <property type="match status" value="2"/>
</dbReference>
<proteinExistence type="predicted"/>
<sequence length="393" mass="43683">VLGYVERLAAQFDISLITFEKAIDLEPKRVREMNKRLCEQGVHWMRMHYHKWPPVLSTAFDVLRAVWSGRRLSRNRSVQLVHARGYVAGLIALGLTRIFGSAFLFDMRGFWADEKVDGGHWSRSSSIYGLTKYFERKFFESAQGIVSLTHEGVSSFPTLGYGISSDTSIEVIPTCTDLDRFGPGPKDAALLEELKLTDRLVIGVSGTVSNWYLRQAMLDGLALLTSELEQASVLIVTRDNHDQLRRDAASAGLPLERLVIVSAPFDKMPTYLRLMDVGLFFIKVCFSKKGSCATKLGEFLATGIPVMINNGVGDSGRIVQEFNAGVVLPDATTTSVTRGIPAVRSLLEDQETQTRCRAAAKRYFDVRRGSEQYAALYRRLIGDLQTTEGGSQA</sequence>
<dbReference type="PANTHER" id="PTHR12526">
    <property type="entry name" value="GLYCOSYLTRANSFERASE"/>
    <property type="match status" value="1"/>
</dbReference>